<dbReference type="InterPro" id="IPR036259">
    <property type="entry name" value="MFS_trans_sf"/>
</dbReference>
<feature type="transmembrane region" description="Helical" evidence="5">
    <location>
        <begin position="117"/>
        <end position="140"/>
    </location>
</feature>
<evidence type="ECO:0000256" key="2">
    <source>
        <dbReference type="ARBA" id="ARBA00022692"/>
    </source>
</evidence>
<evidence type="ECO:0000256" key="4">
    <source>
        <dbReference type="ARBA" id="ARBA00023136"/>
    </source>
</evidence>
<comment type="subcellular location">
    <subcellularLocation>
        <location evidence="1">Cell membrane</location>
        <topology evidence="1">Multi-pass membrane protein</topology>
    </subcellularLocation>
</comment>
<dbReference type="KEGG" id="mik:FOE78_10305"/>
<accession>A0A516PYJ2</accession>
<feature type="transmembrane region" description="Helical" evidence="5">
    <location>
        <begin position="226"/>
        <end position="250"/>
    </location>
</feature>
<feature type="transmembrane region" description="Helical" evidence="5">
    <location>
        <begin position="321"/>
        <end position="346"/>
    </location>
</feature>
<evidence type="ECO:0000259" key="6">
    <source>
        <dbReference type="PROSITE" id="PS50850"/>
    </source>
</evidence>
<dbReference type="Gene3D" id="1.20.1250.20">
    <property type="entry name" value="MFS general substrate transporter like domains"/>
    <property type="match status" value="1"/>
</dbReference>
<protein>
    <submittedName>
        <fullName evidence="7">MFS transporter</fullName>
    </submittedName>
</protein>
<dbReference type="GO" id="GO:0022857">
    <property type="term" value="F:transmembrane transporter activity"/>
    <property type="evidence" value="ECO:0007669"/>
    <property type="project" value="InterPro"/>
</dbReference>
<proteinExistence type="predicted"/>
<name>A0A516PYJ2_9ACTN</name>
<feature type="transmembrane region" description="Helical" evidence="5">
    <location>
        <begin position="28"/>
        <end position="53"/>
    </location>
</feature>
<dbReference type="EMBL" id="CP041692">
    <property type="protein sequence ID" value="QDP96238.1"/>
    <property type="molecule type" value="Genomic_DNA"/>
</dbReference>
<feature type="transmembrane region" description="Helical" evidence="5">
    <location>
        <begin position="385"/>
        <end position="408"/>
    </location>
</feature>
<keyword evidence="4 5" id="KW-0472">Membrane</keyword>
<feature type="transmembrane region" description="Helical" evidence="5">
    <location>
        <begin position="152"/>
        <end position="173"/>
    </location>
</feature>
<dbReference type="SUPFAM" id="SSF103473">
    <property type="entry name" value="MFS general substrate transporter"/>
    <property type="match status" value="1"/>
</dbReference>
<dbReference type="InterPro" id="IPR020846">
    <property type="entry name" value="MFS_dom"/>
</dbReference>
<feature type="transmembrane region" description="Helical" evidence="5">
    <location>
        <begin position="179"/>
        <end position="203"/>
    </location>
</feature>
<reference evidence="7 8" key="1">
    <citation type="submission" date="2019-07" db="EMBL/GenBank/DDBJ databases">
        <title>Microlunatus dokdonensis sp. nov. isolated from the rhizospheric soil of the wild plant Elymus tsukushiensis.</title>
        <authorList>
            <person name="Ghim S.-Y."/>
            <person name="Hwang Y.-J."/>
            <person name="Son J.-S."/>
            <person name="Shin J.-H."/>
        </authorList>
    </citation>
    <scope>NUCLEOTIDE SEQUENCE [LARGE SCALE GENOMIC DNA]</scope>
    <source>
        <strain evidence="7 8">KUDC0627</strain>
    </source>
</reference>
<dbReference type="InterPro" id="IPR052714">
    <property type="entry name" value="MFS_Exporter"/>
</dbReference>
<keyword evidence="3 5" id="KW-1133">Transmembrane helix</keyword>
<evidence type="ECO:0000256" key="1">
    <source>
        <dbReference type="ARBA" id="ARBA00004651"/>
    </source>
</evidence>
<feature type="transmembrane region" description="Helical" evidence="5">
    <location>
        <begin position="262"/>
        <end position="284"/>
    </location>
</feature>
<dbReference type="PANTHER" id="PTHR23531">
    <property type="entry name" value="QUINOLENE RESISTANCE PROTEIN NORA"/>
    <property type="match status" value="1"/>
</dbReference>
<evidence type="ECO:0000313" key="7">
    <source>
        <dbReference type="EMBL" id="QDP96238.1"/>
    </source>
</evidence>
<keyword evidence="8" id="KW-1185">Reference proteome</keyword>
<evidence type="ECO:0000256" key="5">
    <source>
        <dbReference type="SAM" id="Phobius"/>
    </source>
</evidence>
<feature type="transmembrane region" description="Helical" evidence="5">
    <location>
        <begin position="92"/>
        <end position="111"/>
    </location>
</feature>
<dbReference type="AlphaFoldDB" id="A0A516PYJ2"/>
<dbReference type="PANTHER" id="PTHR23531:SF1">
    <property type="entry name" value="QUINOLENE RESISTANCE PROTEIN NORA"/>
    <property type="match status" value="1"/>
</dbReference>
<evidence type="ECO:0000256" key="3">
    <source>
        <dbReference type="ARBA" id="ARBA00022989"/>
    </source>
</evidence>
<dbReference type="InterPro" id="IPR011701">
    <property type="entry name" value="MFS"/>
</dbReference>
<organism evidence="7 8">
    <name type="scientific">Microlunatus elymi</name>
    <dbReference type="NCBI Taxonomy" id="2596828"/>
    <lineage>
        <taxon>Bacteria</taxon>
        <taxon>Bacillati</taxon>
        <taxon>Actinomycetota</taxon>
        <taxon>Actinomycetes</taxon>
        <taxon>Propionibacteriales</taxon>
        <taxon>Propionibacteriaceae</taxon>
        <taxon>Microlunatus</taxon>
    </lineage>
</organism>
<evidence type="ECO:0000313" key="8">
    <source>
        <dbReference type="Proteomes" id="UP000319263"/>
    </source>
</evidence>
<feature type="transmembrane region" description="Helical" evidence="5">
    <location>
        <begin position="358"/>
        <end position="379"/>
    </location>
</feature>
<dbReference type="Proteomes" id="UP000319263">
    <property type="component" value="Chromosome"/>
</dbReference>
<feature type="transmembrane region" description="Helical" evidence="5">
    <location>
        <begin position="296"/>
        <end position="315"/>
    </location>
</feature>
<sequence>MSHPSPAQHPQPEQSAQPAESVWRLPGLLPLVGMTVMGFGGFATLMSVVPLWVVRGGATETGSGLVTSSLLITTVITQTFVPRLLRRFGHAVVLSAGLIALGLPSFGFALSSDLAPVLALSAVRGIGFGILTVTGSAVVADLAPPARRGAAIGAYGLGIAVPNLIFLPLSVLVVDAVGFTPVFVAGAMPLLGIPAAVVLGRIVRSHRAAPRQPTTRPSNGRRRQDVLRLMLPAGVLLSVTLAGGALITFLPQLVSGAGWPRSGFLASIGLLVLNGIGALTRWLIGGVADRRGAGRLMIPLLVLGAIGMVLLAVSLHRSNVAVLLIGLGLVGCAYGALQNLTLLSAFQQVDRSRTDTASAVWNIGFDSGTAIGSTLLGFIATQAGFVPGVIVLGLLMLAALPAAWRLAIHPQPPGLAVRNDR</sequence>
<dbReference type="OrthoDB" id="5189108at2"/>
<feature type="domain" description="Major facilitator superfamily (MFS) profile" evidence="6">
    <location>
        <begin position="26"/>
        <end position="411"/>
    </location>
</feature>
<dbReference type="GO" id="GO:0005886">
    <property type="term" value="C:plasma membrane"/>
    <property type="evidence" value="ECO:0007669"/>
    <property type="project" value="UniProtKB-SubCell"/>
</dbReference>
<dbReference type="PROSITE" id="PS50850">
    <property type="entry name" value="MFS"/>
    <property type="match status" value="1"/>
</dbReference>
<dbReference type="Pfam" id="PF07690">
    <property type="entry name" value="MFS_1"/>
    <property type="match status" value="1"/>
</dbReference>
<dbReference type="RefSeq" id="WP_143986204.1">
    <property type="nucleotide sequence ID" value="NZ_CP041692.1"/>
</dbReference>
<keyword evidence="2 5" id="KW-0812">Transmembrane</keyword>
<gene>
    <name evidence="7" type="ORF">FOE78_10305</name>
</gene>